<evidence type="ECO:0000313" key="2">
    <source>
        <dbReference type="Proteomes" id="UP001066276"/>
    </source>
</evidence>
<dbReference type="EMBL" id="JANPWB010000014">
    <property type="protein sequence ID" value="KAJ1102196.1"/>
    <property type="molecule type" value="Genomic_DNA"/>
</dbReference>
<dbReference type="Proteomes" id="UP001066276">
    <property type="component" value="Chromosome 10"/>
</dbReference>
<organism evidence="1 2">
    <name type="scientific">Pleurodeles waltl</name>
    <name type="common">Iberian ribbed newt</name>
    <dbReference type="NCBI Taxonomy" id="8319"/>
    <lineage>
        <taxon>Eukaryota</taxon>
        <taxon>Metazoa</taxon>
        <taxon>Chordata</taxon>
        <taxon>Craniata</taxon>
        <taxon>Vertebrata</taxon>
        <taxon>Euteleostomi</taxon>
        <taxon>Amphibia</taxon>
        <taxon>Batrachia</taxon>
        <taxon>Caudata</taxon>
        <taxon>Salamandroidea</taxon>
        <taxon>Salamandridae</taxon>
        <taxon>Pleurodelinae</taxon>
        <taxon>Pleurodeles</taxon>
    </lineage>
</organism>
<accession>A0AAV7MEP4</accession>
<sequence length="69" mass="6791">MGRAVPEVPLECLSGSVGQEPLGAGGDAAPGIAPRGYSRDAAALRTCISTCPGVVSAGQRRPAGSRAGR</sequence>
<evidence type="ECO:0000313" key="1">
    <source>
        <dbReference type="EMBL" id="KAJ1102196.1"/>
    </source>
</evidence>
<protein>
    <submittedName>
        <fullName evidence="1">Uncharacterized protein</fullName>
    </submittedName>
</protein>
<gene>
    <name evidence="1" type="ORF">NDU88_007249</name>
</gene>
<comment type="caution">
    <text evidence="1">The sequence shown here is derived from an EMBL/GenBank/DDBJ whole genome shotgun (WGS) entry which is preliminary data.</text>
</comment>
<reference evidence="1" key="1">
    <citation type="journal article" date="2022" name="bioRxiv">
        <title>Sequencing and chromosome-scale assembly of the giantPleurodeles waltlgenome.</title>
        <authorList>
            <person name="Brown T."/>
            <person name="Elewa A."/>
            <person name="Iarovenko S."/>
            <person name="Subramanian E."/>
            <person name="Araus A.J."/>
            <person name="Petzold A."/>
            <person name="Susuki M."/>
            <person name="Suzuki K.-i.T."/>
            <person name="Hayashi T."/>
            <person name="Toyoda A."/>
            <person name="Oliveira C."/>
            <person name="Osipova E."/>
            <person name="Leigh N.D."/>
            <person name="Simon A."/>
            <person name="Yun M.H."/>
        </authorList>
    </citation>
    <scope>NUCLEOTIDE SEQUENCE</scope>
    <source>
        <strain evidence="1">20211129_DDA</strain>
        <tissue evidence="1">Liver</tissue>
    </source>
</reference>
<name>A0AAV7MEP4_PLEWA</name>
<keyword evidence="2" id="KW-1185">Reference proteome</keyword>
<dbReference type="AlphaFoldDB" id="A0AAV7MEP4"/>
<proteinExistence type="predicted"/>